<keyword evidence="5" id="KW-1185">Reference proteome</keyword>
<dbReference type="EMBL" id="JBHSQW010000034">
    <property type="protein sequence ID" value="MFC5995780.1"/>
    <property type="molecule type" value="Genomic_DNA"/>
</dbReference>
<dbReference type="InterPro" id="IPR015421">
    <property type="entry name" value="PyrdxlP-dep_Trfase_major"/>
</dbReference>
<protein>
    <submittedName>
        <fullName evidence="4">Aspartate aminotransferase family protein</fullName>
    </submittedName>
</protein>
<dbReference type="RefSeq" id="WP_379586055.1">
    <property type="nucleotide sequence ID" value="NZ_JBHSQW010000034.1"/>
</dbReference>
<evidence type="ECO:0000313" key="5">
    <source>
        <dbReference type="Proteomes" id="UP001596302"/>
    </source>
</evidence>
<organism evidence="4 5">
    <name type="scientific">Pseudonocardia hispaniensis</name>
    <dbReference type="NCBI Taxonomy" id="904933"/>
    <lineage>
        <taxon>Bacteria</taxon>
        <taxon>Bacillati</taxon>
        <taxon>Actinomycetota</taxon>
        <taxon>Actinomycetes</taxon>
        <taxon>Pseudonocardiales</taxon>
        <taxon>Pseudonocardiaceae</taxon>
        <taxon>Pseudonocardia</taxon>
    </lineage>
</organism>
<reference evidence="5" key="1">
    <citation type="journal article" date="2019" name="Int. J. Syst. Evol. Microbiol.">
        <title>The Global Catalogue of Microorganisms (GCM) 10K type strain sequencing project: providing services to taxonomists for standard genome sequencing and annotation.</title>
        <authorList>
            <consortium name="The Broad Institute Genomics Platform"/>
            <consortium name="The Broad Institute Genome Sequencing Center for Infectious Disease"/>
            <person name="Wu L."/>
            <person name="Ma J."/>
        </authorList>
    </citation>
    <scope>NUCLEOTIDE SEQUENCE [LARGE SCALE GENOMIC DNA]</scope>
    <source>
        <strain evidence="5">CCM 8391</strain>
    </source>
</reference>
<dbReference type="PANTHER" id="PTHR43094">
    <property type="entry name" value="AMINOTRANSFERASE"/>
    <property type="match status" value="1"/>
</dbReference>
<name>A0ABW1J5Z4_9PSEU</name>
<dbReference type="SUPFAM" id="SSF53383">
    <property type="entry name" value="PLP-dependent transferases"/>
    <property type="match status" value="1"/>
</dbReference>
<dbReference type="GO" id="GO:0008483">
    <property type="term" value="F:transaminase activity"/>
    <property type="evidence" value="ECO:0007669"/>
    <property type="project" value="UniProtKB-KW"/>
</dbReference>
<accession>A0ABW1J5Z4</accession>
<evidence type="ECO:0000256" key="3">
    <source>
        <dbReference type="RuleBase" id="RU003560"/>
    </source>
</evidence>
<dbReference type="Proteomes" id="UP001596302">
    <property type="component" value="Unassembled WGS sequence"/>
</dbReference>
<dbReference type="InterPro" id="IPR015422">
    <property type="entry name" value="PyrdxlP-dep_Trfase_small"/>
</dbReference>
<keyword evidence="4" id="KW-0032">Aminotransferase</keyword>
<dbReference type="PIRSF" id="PIRSF000521">
    <property type="entry name" value="Transaminase_4ab_Lys_Orn"/>
    <property type="match status" value="1"/>
</dbReference>
<evidence type="ECO:0000256" key="1">
    <source>
        <dbReference type="ARBA" id="ARBA00008954"/>
    </source>
</evidence>
<dbReference type="InterPro" id="IPR005814">
    <property type="entry name" value="Aminotrans_3"/>
</dbReference>
<dbReference type="CDD" id="cd00610">
    <property type="entry name" value="OAT_like"/>
    <property type="match status" value="1"/>
</dbReference>
<keyword evidence="2 3" id="KW-0663">Pyridoxal phosphate</keyword>
<keyword evidence="4" id="KW-0808">Transferase</keyword>
<dbReference type="InterPro" id="IPR015424">
    <property type="entry name" value="PyrdxlP-dep_Trfase"/>
</dbReference>
<proteinExistence type="inferred from homology"/>
<gene>
    <name evidence="4" type="ORF">ACFQE5_16330</name>
</gene>
<sequence length="416" mass="43842">MSEPAAYWHPFAAMAAVEGAEFVITRAEDVWLWDDAGRRYLDGTASLWCVNVGHGRPEIIDAVTAQMRRLATYQTFGDVANEPALALARRLAALAPVSGGKVFLVNGGGDAIDTAAKIAREYFVRTGAPERTVLISREHAYHGTYGFGTTLAGIPANRLAGPLVPDAARVPYDDADALEAELARLGPERVAAFFAEPVIGAGGVLPPPPGYLERVRQICTRHGVLFIADSVICGFGRLGDWFGLDRFGVVPDLIVFAKGVTSGYLPLAGVVADERVAAPFWEPGAAPFRHGATYSGHPTACAAALANLDLLERDGLLGRAAVLEGSLHQALRTVADHPLVAEVRGGTGVLGAVALEPQRLRTEPDLPARIARAARERGVLVRPTATAVAVSPPLTLADDHLDLLAEALGAALDAAR</sequence>
<comment type="similarity">
    <text evidence="1 3">Belongs to the class-III pyridoxal-phosphate-dependent aminotransferase family.</text>
</comment>
<comment type="caution">
    <text evidence="4">The sequence shown here is derived from an EMBL/GenBank/DDBJ whole genome shotgun (WGS) entry which is preliminary data.</text>
</comment>
<dbReference type="Pfam" id="PF00202">
    <property type="entry name" value="Aminotran_3"/>
    <property type="match status" value="1"/>
</dbReference>
<dbReference type="Gene3D" id="3.40.640.10">
    <property type="entry name" value="Type I PLP-dependent aspartate aminotransferase-like (Major domain)"/>
    <property type="match status" value="1"/>
</dbReference>
<dbReference type="PANTHER" id="PTHR43094:SF1">
    <property type="entry name" value="AMINOTRANSFERASE CLASS-III"/>
    <property type="match status" value="1"/>
</dbReference>
<evidence type="ECO:0000256" key="2">
    <source>
        <dbReference type="ARBA" id="ARBA00022898"/>
    </source>
</evidence>
<dbReference type="Gene3D" id="3.90.1150.10">
    <property type="entry name" value="Aspartate Aminotransferase, domain 1"/>
    <property type="match status" value="1"/>
</dbReference>
<evidence type="ECO:0000313" key="4">
    <source>
        <dbReference type="EMBL" id="MFC5995780.1"/>
    </source>
</evidence>